<evidence type="ECO:0000313" key="9">
    <source>
        <dbReference type="Proteomes" id="UP000234560"/>
    </source>
</evidence>
<accession>A0AAF0YXU1</accession>
<dbReference type="Gene3D" id="2.40.50.1070">
    <property type="match status" value="1"/>
</dbReference>
<name>A0AAF0YXU1_9CORY</name>
<proteinExistence type="inferred from homology"/>
<feature type="binding site" evidence="4">
    <location>
        <position position="273"/>
    </location>
    <ligand>
        <name>S-adenosyl-L-methionine</name>
        <dbReference type="ChEBI" id="CHEBI:59789"/>
    </ligand>
</feature>
<dbReference type="InterPro" id="IPR030390">
    <property type="entry name" value="MeTrfase_TrmA_AS"/>
</dbReference>
<dbReference type="RefSeq" id="WP_101678232.1">
    <property type="nucleotide sequence ID" value="NZ_CAMIHY010000054.1"/>
</dbReference>
<organism evidence="8 9">
    <name type="scientific">Corynebacterium pyruviciproducens</name>
    <dbReference type="NCBI Taxonomy" id="598660"/>
    <lineage>
        <taxon>Bacteria</taxon>
        <taxon>Bacillati</taxon>
        <taxon>Actinomycetota</taxon>
        <taxon>Actinomycetes</taxon>
        <taxon>Mycobacteriales</taxon>
        <taxon>Corynebacteriaceae</taxon>
        <taxon>Corynebacterium</taxon>
    </lineage>
</organism>
<evidence type="ECO:0000256" key="3">
    <source>
        <dbReference type="ARBA" id="ARBA00022691"/>
    </source>
</evidence>
<dbReference type="InterPro" id="IPR002792">
    <property type="entry name" value="TRAM_dom"/>
</dbReference>
<evidence type="ECO:0000256" key="6">
    <source>
        <dbReference type="SAM" id="MobiDB-lite"/>
    </source>
</evidence>
<comment type="similarity">
    <text evidence="4">Belongs to the class I-like SAM-binding methyltransferase superfamily. RNA M5U methyltransferase family.</text>
</comment>
<evidence type="ECO:0000256" key="1">
    <source>
        <dbReference type="ARBA" id="ARBA00022603"/>
    </source>
</evidence>
<feature type="binding site" evidence="4">
    <location>
        <position position="312"/>
    </location>
    <ligand>
        <name>S-adenosyl-L-methionine</name>
        <dbReference type="ChEBI" id="CHEBI:59789"/>
    </ligand>
</feature>
<dbReference type="AlphaFoldDB" id="A0AAF0YXU1"/>
<dbReference type="PROSITE" id="PS01230">
    <property type="entry name" value="TRMA_1"/>
    <property type="match status" value="1"/>
</dbReference>
<dbReference type="GO" id="GO:0070475">
    <property type="term" value="P:rRNA base methylation"/>
    <property type="evidence" value="ECO:0007669"/>
    <property type="project" value="TreeGrafter"/>
</dbReference>
<dbReference type="Pfam" id="PF01938">
    <property type="entry name" value="TRAM"/>
    <property type="match status" value="1"/>
</dbReference>
<dbReference type="Gene3D" id="3.40.50.150">
    <property type="entry name" value="Vaccinia Virus protein VP39"/>
    <property type="match status" value="1"/>
</dbReference>
<feature type="binding site" evidence="4">
    <location>
        <position position="373"/>
    </location>
    <ligand>
        <name>S-adenosyl-L-methionine</name>
        <dbReference type="ChEBI" id="CHEBI:59789"/>
    </ligand>
</feature>
<dbReference type="SUPFAM" id="SSF50249">
    <property type="entry name" value="Nucleic acid-binding proteins"/>
    <property type="match status" value="1"/>
</dbReference>
<evidence type="ECO:0000313" key="8">
    <source>
        <dbReference type="EMBL" id="WOT03173.1"/>
    </source>
</evidence>
<evidence type="ECO:0000256" key="5">
    <source>
        <dbReference type="PROSITE-ProRule" id="PRU10015"/>
    </source>
</evidence>
<dbReference type="Gene3D" id="2.40.50.140">
    <property type="entry name" value="Nucleic acid-binding proteins"/>
    <property type="match status" value="1"/>
</dbReference>
<dbReference type="Proteomes" id="UP000234560">
    <property type="component" value="Chromosome"/>
</dbReference>
<dbReference type="InterPro" id="IPR012340">
    <property type="entry name" value="NA-bd_OB-fold"/>
</dbReference>
<feature type="region of interest" description="Disordered" evidence="6">
    <location>
        <begin position="1"/>
        <end position="40"/>
    </location>
</feature>
<reference evidence="8" key="2">
    <citation type="submission" date="2023-10" db="EMBL/GenBank/DDBJ databases">
        <authorList>
            <person name="Choi B."/>
        </authorList>
    </citation>
    <scope>NUCLEOTIDE SEQUENCE</scope>
    <source>
        <strain evidence="8">UMB0763</strain>
    </source>
</reference>
<feature type="active site" evidence="5">
    <location>
        <position position="400"/>
    </location>
</feature>
<evidence type="ECO:0000256" key="4">
    <source>
        <dbReference type="PROSITE-ProRule" id="PRU01024"/>
    </source>
</evidence>
<reference evidence="8" key="1">
    <citation type="submission" date="2017-12" db="EMBL/GenBank/DDBJ databases">
        <authorList>
            <person name="Thomas-White K."/>
            <person name="Wolfe A.J."/>
        </authorList>
    </citation>
    <scope>NUCLEOTIDE SEQUENCE</scope>
    <source>
        <strain evidence="8">UMB0763</strain>
    </source>
</reference>
<dbReference type="SUPFAM" id="SSF53335">
    <property type="entry name" value="S-adenosyl-L-methionine-dependent methyltransferases"/>
    <property type="match status" value="1"/>
</dbReference>
<evidence type="ECO:0000256" key="2">
    <source>
        <dbReference type="ARBA" id="ARBA00022679"/>
    </source>
</evidence>
<feature type="compositionally biased region" description="Polar residues" evidence="6">
    <location>
        <begin position="1"/>
        <end position="16"/>
    </location>
</feature>
<feature type="active site" description="Nucleophile" evidence="4">
    <location>
        <position position="400"/>
    </location>
</feature>
<comment type="caution">
    <text evidence="4">Lacks conserved residue(s) required for the propagation of feature annotation.</text>
</comment>
<dbReference type="PANTHER" id="PTHR11061">
    <property type="entry name" value="RNA M5U METHYLTRANSFERASE"/>
    <property type="match status" value="1"/>
</dbReference>
<dbReference type="PROSITE" id="PS51687">
    <property type="entry name" value="SAM_MT_RNA_M5U"/>
    <property type="match status" value="1"/>
</dbReference>
<feature type="domain" description="TRAM" evidence="7">
    <location>
        <begin position="37"/>
        <end position="95"/>
    </location>
</feature>
<gene>
    <name evidence="8" type="ORF">CYJ47_05265</name>
</gene>
<dbReference type="KEGG" id="cpyr:CYJ47_05265"/>
<evidence type="ECO:0000259" key="7">
    <source>
        <dbReference type="PROSITE" id="PS50926"/>
    </source>
</evidence>
<dbReference type="PROSITE" id="PS50926">
    <property type="entry name" value="TRAM"/>
    <property type="match status" value="1"/>
</dbReference>
<dbReference type="GO" id="GO:0070041">
    <property type="term" value="F:rRNA (uridine-C5-)-methyltransferase activity"/>
    <property type="evidence" value="ECO:0007669"/>
    <property type="project" value="TreeGrafter"/>
</dbReference>
<dbReference type="InterPro" id="IPR029063">
    <property type="entry name" value="SAM-dependent_MTases_sf"/>
</dbReference>
<keyword evidence="2 4" id="KW-0808">Transferase</keyword>
<protein>
    <submittedName>
        <fullName evidence="8">TRAM domain-containing protein</fullName>
    </submittedName>
</protein>
<sequence length="443" mass="47317">MQKVTGTLMSDNGNHTESAKATAATAGPQGEAEESTDLQVGTTLQVTAERPAHGGETIGTTSAGVIFLDGALPGDTVMAEVTQRKKSFSRGRVTSVLESGPYRGASRCAAADAGAGCCDFHQVIPEREAELKQLILEDQLRRVGKFTAGSEELPQIRIVSIDEQPGTRTRARFGVGADGKAGVRRRHSTDVITERCSAIDPRIYNEVEKHSFTPGAEVVCAVDSLGEVHVTETSRAPRGKRVKHSRRVVAGSPLVTEKVGDTTFVFPVTGFWQAHREVPEIFSTLIREAASYAREDDGPASEEEPLCGWDLYGGVGALAPALVQALGGHNAEVISVDTTYVKDWQGSDNVSFARGDVAGTIPILPRPQFVVLDPPRTGAGFKTIGAIAAHKPHTVVHFGCDPATCARDLRSWVDYGYRVVELNLVNAFPGSYHFETVAVLVAS</sequence>
<dbReference type="EMBL" id="CP136958">
    <property type="protein sequence ID" value="WOT03173.1"/>
    <property type="molecule type" value="Genomic_DNA"/>
</dbReference>
<keyword evidence="3 4" id="KW-0949">S-adenosyl-L-methionine</keyword>
<keyword evidence="1 4" id="KW-0489">Methyltransferase</keyword>
<dbReference type="PANTHER" id="PTHR11061:SF30">
    <property type="entry name" value="TRNA (URACIL(54)-C(5))-METHYLTRANSFERASE"/>
    <property type="match status" value="1"/>
</dbReference>
<dbReference type="InterPro" id="IPR010280">
    <property type="entry name" value="U5_MeTrfase_fam"/>
</dbReference>